<dbReference type="Pfam" id="PF02995">
    <property type="entry name" value="DUF229"/>
    <property type="match status" value="1"/>
</dbReference>
<dbReference type="InterPro" id="IPR017850">
    <property type="entry name" value="Alkaline_phosphatase_core_sf"/>
</dbReference>
<dbReference type="AlphaFoldDB" id="A0A2C9JQR3"/>
<evidence type="ECO:0000256" key="2">
    <source>
        <dbReference type="SAM" id="Phobius"/>
    </source>
</evidence>
<dbReference type="VEuPathDB" id="VectorBase:BGLB006481"/>
<dbReference type="FunFam" id="3.40.720.10:FF:000017">
    <property type="entry name" value="Predicted protein"/>
    <property type="match status" value="1"/>
</dbReference>
<dbReference type="PANTHER" id="PTHR10974">
    <property type="entry name" value="FI08016P-RELATED"/>
    <property type="match status" value="1"/>
</dbReference>
<name>A0A2C9JQR3_BIOGL</name>
<feature type="transmembrane region" description="Helical" evidence="2">
    <location>
        <begin position="20"/>
        <end position="38"/>
    </location>
</feature>
<reference evidence="3" key="1">
    <citation type="submission" date="2020-05" db="UniProtKB">
        <authorList>
            <consortium name="EnsemblMetazoa"/>
        </authorList>
    </citation>
    <scope>IDENTIFICATION</scope>
    <source>
        <strain evidence="3">BB02</strain>
    </source>
</reference>
<protein>
    <recommendedName>
        <fullName evidence="5">DUF229 domain-containing protein</fullName>
    </recommendedName>
</protein>
<keyword evidence="2" id="KW-1133">Transmembrane helix</keyword>
<feature type="compositionally biased region" description="Polar residues" evidence="1">
    <location>
        <begin position="313"/>
        <end position="322"/>
    </location>
</feature>
<evidence type="ECO:0000313" key="3">
    <source>
        <dbReference type="EnsemblMetazoa" id="BGLB006481-PB"/>
    </source>
</evidence>
<keyword evidence="2" id="KW-0472">Membrane</keyword>
<evidence type="ECO:0000313" key="4">
    <source>
        <dbReference type="Proteomes" id="UP000076420"/>
    </source>
</evidence>
<feature type="compositionally biased region" description="Polar residues" evidence="1">
    <location>
        <begin position="332"/>
        <end position="342"/>
    </location>
</feature>
<dbReference type="STRING" id="6526.A0A2C9JQR3"/>
<dbReference type="Gene3D" id="3.40.720.10">
    <property type="entry name" value="Alkaline Phosphatase, subunit A"/>
    <property type="match status" value="1"/>
</dbReference>
<sequence>MLQRKMTVIASKLRKQSFCIIILVVLFANICLLWRLLLIEKIALSNNIDREMRSLTLRKDVQKTSVNPLIQLLLLSNNTFTKRCSQPKLSLHQDTLAFAFYEMDPLQCVGANLFSLQDGFLVANRAAFAERKVKTCQVLAIERESDSSSKEEILFNLVAEKRFIEHDFITVVCDFVSDSEGKELYPSLQLNEAKQNFVKNLDAKILTNMVPDKNNKVDTESQMFSESFAKSRRRLFESSPHLQEVQREKVIAFALSNKIEKKSSFRATETDAELHFNYRSKASDQNQTVFKSEGGSIQNLTNSSFSLNRILNRPSSKPSGRPSTVVPLIGSNPKNSNNQPYDKSTKILKDPSMVTKVHPQMIPVKILDDDGLPEEYFNDEEFSDDWHNRVYQDLPKCDEEQLLVQVNPLKQVFKRSRSAFSSKTSTGLDVLMFGIDSMSSLSFKRKLPQTLHFLENDLEAVVHEGYNIVGDGTTQAILPIFLGKLQQEIPDILERPLDGFDFIWNRYKSQGYATIFAEDEPHLGVFNLRLKGFETMPTDHYMRYFWQSQRESHLNSYCSQKYCTGGTPNHQFLLQYLEDFFYKYQNISRFAVGFSGELSHDDINPSQYLDPDLKEFFQRLQKKGHLNNTVLIVFSDHGSRRGKVRRTLQGKIEERLPFFAIYFPMWFQKKYPDMYKNVKENRQRLTSPFDVHETLFDILDLSHKSSQNRGTSLLRYISANRTCSEAGIDTHWCTCVQEVPVATTHQVVKGASEAVVSAINNLTRAQSRKCVSLKVNLTHSAHLVVPNDQLLKFDKSDDSGQFIALYGNMTLDSAELQVTVETDMCHGIFEATVLVRYTAESAGESDVGSVEKLSYHVSEKDISRIDTYGPQSSCICRTNPNIMKFCCCADFLNGKKLEPC</sequence>
<organism evidence="3 4">
    <name type="scientific">Biomphalaria glabrata</name>
    <name type="common">Bloodfluke planorb</name>
    <name type="synonym">Freshwater snail</name>
    <dbReference type="NCBI Taxonomy" id="6526"/>
    <lineage>
        <taxon>Eukaryota</taxon>
        <taxon>Metazoa</taxon>
        <taxon>Spiralia</taxon>
        <taxon>Lophotrochozoa</taxon>
        <taxon>Mollusca</taxon>
        <taxon>Gastropoda</taxon>
        <taxon>Heterobranchia</taxon>
        <taxon>Euthyneura</taxon>
        <taxon>Panpulmonata</taxon>
        <taxon>Hygrophila</taxon>
        <taxon>Lymnaeoidea</taxon>
        <taxon>Planorbidae</taxon>
        <taxon>Biomphalaria</taxon>
    </lineage>
</organism>
<accession>A0A2C9JQR3</accession>
<dbReference type="InterPro" id="IPR004245">
    <property type="entry name" value="DUF229"/>
</dbReference>
<dbReference type="KEGG" id="bgt:106064006"/>
<gene>
    <name evidence="3" type="primary">106064006</name>
</gene>
<dbReference type="VEuPathDB" id="VectorBase:BGLAX_026556"/>
<dbReference type="PANTHER" id="PTHR10974:SF1">
    <property type="entry name" value="FI08016P-RELATED"/>
    <property type="match status" value="1"/>
</dbReference>
<dbReference type="Proteomes" id="UP000076420">
    <property type="component" value="Unassembled WGS sequence"/>
</dbReference>
<keyword evidence="2" id="KW-0812">Transmembrane</keyword>
<evidence type="ECO:0008006" key="5">
    <source>
        <dbReference type="Google" id="ProtNLM"/>
    </source>
</evidence>
<dbReference type="RefSeq" id="XP_013077949.2">
    <property type="nucleotide sequence ID" value="XM_013222495.2"/>
</dbReference>
<dbReference type="EnsemblMetazoa" id="BGLB006481-RB">
    <property type="protein sequence ID" value="BGLB006481-PB"/>
    <property type="gene ID" value="BGLB006481"/>
</dbReference>
<dbReference type="SUPFAM" id="SSF53649">
    <property type="entry name" value="Alkaline phosphatase-like"/>
    <property type="match status" value="1"/>
</dbReference>
<proteinExistence type="predicted"/>
<feature type="region of interest" description="Disordered" evidence="1">
    <location>
        <begin position="313"/>
        <end position="344"/>
    </location>
</feature>
<dbReference type="CDD" id="cd16021">
    <property type="entry name" value="ALP_like"/>
    <property type="match status" value="1"/>
</dbReference>
<dbReference type="OrthoDB" id="413313at2759"/>
<dbReference type="GO" id="GO:0005615">
    <property type="term" value="C:extracellular space"/>
    <property type="evidence" value="ECO:0007669"/>
    <property type="project" value="TreeGrafter"/>
</dbReference>
<evidence type="ECO:0000256" key="1">
    <source>
        <dbReference type="SAM" id="MobiDB-lite"/>
    </source>
</evidence>